<reference evidence="5" key="1">
    <citation type="journal article" date="2014" name="Int. J. Syst. Evol. Microbiol.">
        <title>Complete genome sequence of Corynebacterium casei LMG S-19264T (=DSM 44701T), isolated from a smear-ripened cheese.</title>
        <authorList>
            <consortium name="US DOE Joint Genome Institute (JGI-PGF)"/>
            <person name="Walter F."/>
            <person name="Albersmeier A."/>
            <person name="Kalinowski J."/>
            <person name="Ruckert C."/>
        </authorList>
    </citation>
    <scope>NUCLEOTIDE SEQUENCE</scope>
    <source>
        <strain evidence="5">JCM 14371</strain>
    </source>
</reference>
<dbReference type="Pfam" id="PF22725">
    <property type="entry name" value="GFO_IDH_MocA_C3"/>
    <property type="match status" value="1"/>
</dbReference>
<dbReference type="Gene3D" id="3.40.50.720">
    <property type="entry name" value="NAD(P)-binding Rossmann-like Domain"/>
    <property type="match status" value="1"/>
</dbReference>
<dbReference type="Gene3D" id="3.30.360.10">
    <property type="entry name" value="Dihydrodipicolinate Reductase, domain 2"/>
    <property type="match status" value="1"/>
</dbReference>
<dbReference type="Pfam" id="PF01408">
    <property type="entry name" value="GFO_IDH_MocA"/>
    <property type="match status" value="1"/>
</dbReference>
<dbReference type="SUPFAM" id="SSF55347">
    <property type="entry name" value="Glyceraldehyde-3-phosphate dehydrogenase-like, C-terminal domain"/>
    <property type="match status" value="1"/>
</dbReference>
<comment type="similarity">
    <text evidence="1">Belongs to the Gfo/Idh/MocA family.</text>
</comment>
<accession>A0A917PDY2</accession>
<dbReference type="InterPro" id="IPR000683">
    <property type="entry name" value="Gfo/Idh/MocA-like_OxRdtase_N"/>
</dbReference>
<dbReference type="InterPro" id="IPR050984">
    <property type="entry name" value="Gfo/Idh/MocA_domain"/>
</dbReference>
<evidence type="ECO:0000313" key="5">
    <source>
        <dbReference type="EMBL" id="GGJ72218.1"/>
    </source>
</evidence>
<evidence type="ECO:0000256" key="2">
    <source>
        <dbReference type="ARBA" id="ARBA00023002"/>
    </source>
</evidence>
<dbReference type="SUPFAM" id="SSF51735">
    <property type="entry name" value="NAD(P)-binding Rossmann-fold domains"/>
    <property type="match status" value="1"/>
</dbReference>
<dbReference type="InterPro" id="IPR036291">
    <property type="entry name" value="NAD(P)-bd_dom_sf"/>
</dbReference>
<name>A0A917PDY2_9DEIO</name>
<dbReference type="PANTHER" id="PTHR22604">
    <property type="entry name" value="OXIDOREDUCTASES"/>
    <property type="match status" value="1"/>
</dbReference>
<dbReference type="RefSeq" id="WP_188962000.1">
    <property type="nucleotide sequence ID" value="NZ_BMOE01000004.1"/>
</dbReference>
<evidence type="ECO:0000256" key="1">
    <source>
        <dbReference type="ARBA" id="ARBA00010928"/>
    </source>
</evidence>
<sequence>MTFRWGILGAARIARSLIPAIREAGGEVVMVGAREPGSARVQDFAREWGVPMVGTYGDVMHADVDAVYNPLPNHLHLPWSEAAMRAGKHVLTEKPLSLNAGEAAHLAQVAAQTGRVLLEAFAYRFSPHHEALLQAVRAGEVGDVRAYRGAFGFTMRNDQDFRWDPAMGGGALYDVGCYTVNLARLLLGEPDSVTARARWTPGGVDVALSGVLEYAGALATVECAFDWLPDRMMGRCQVIGSEGQLELEDAYVSSGPDLRLTVNGEVRDVPAANGYARMVRHFQRAAGGEEAALYPPEDAVRQARVLDALLRSAREGARVVP</sequence>
<reference evidence="5" key="2">
    <citation type="submission" date="2020-09" db="EMBL/GenBank/DDBJ databases">
        <authorList>
            <person name="Sun Q."/>
            <person name="Ohkuma M."/>
        </authorList>
    </citation>
    <scope>NUCLEOTIDE SEQUENCE</scope>
    <source>
        <strain evidence="5">JCM 14371</strain>
    </source>
</reference>
<protein>
    <submittedName>
        <fullName evidence="5">Oxidoreductase</fullName>
    </submittedName>
</protein>
<dbReference type="InterPro" id="IPR055170">
    <property type="entry name" value="GFO_IDH_MocA-like_dom"/>
</dbReference>
<dbReference type="GO" id="GO:0016491">
    <property type="term" value="F:oxidoreductase activity"/>
    <property type="evidence" value="ECO:0007669"/>
    <property type="project" value="UniProtKB-KW"/>
</dbReference>
<dbReference type="Proteomes" id="UP000635726">
    <property type="component" value="Unassembled WGS sequence"/>
</dbReference>
<evidence type="ECO:0000259" key="3">
    <source>
        <dbReference type="Pfam" id="PF01408"/>
    </source>
</evidence>
<feature type="domain" description="Gfo/Idh/MocA-like oxidoreductase N-terminal" evidence="3">
    <location>
        <begin position="3"/>
        <end position="118"/>
    </location>
</feature>
<comment type="caution">
    <text evidence="5">The sequence shown here is derived from an EMBL/GenBank/DDBJ whole genome shotgun (WGS) entry which is preliminary data.</text>
</comment>
<evidence type="ECO:0000313" key="6">
    <source>
        <dbReference type="Proteomes" id="UP000635726"/>
    </source>
</evidence>
<dbReference type="AlphaFoldDB" id="A0A917PDY2"/>
<dbReference type="GO" id="GO:0000166">
    <property type="term" value="F:nucleotide binding"/>
    <property type="evidence" value="ECO:0007669"/>
    <property type="project" value="InterPro"/>
</dbReference>
<feature type="domain" description="GFO/IDH/MocA-like oxidoreductase" evidence="4">
    <location>
        <begin position="131"/>
        <end position="246"/>
    </location>
</feature>
<keyword evidence="6" id="KW-1185">Reference proteome</keyword>
<organism evidence="5 6">
    <name type="scientific">Deinococcus aquiradiocola</name>
    <dbReference type="NCBI Taxonomy" id="393059"/>
    <lineage>
        <taxon>Bacteria</taxon>
        <taxon>Thermotogati</taxon>
        <taxon>Deinococcota</taxon>
        <taxon>Deinococci</taxon>
        <taxon>Deinococcales</taxon>
        <taxon>Deinococcaceae</taxon>
        <taxon>Deinococcus</taxon>
    </lineage>
</organism>
<evidence type="ECO:0000259" key="4">
    <source>
        <dbReference type="Pfam" id="PF22725"/>
    </source>
</evidence>
<dbReference type="PANTHER" id="PTHR22604:SF105">
    <property type="entry name" value="TRANS-1,2-DIHYDROBENZENE-1,2-DIOL DEHYDROGENASE"/>
    <property type="match status" value="1"/>
</dbReference>
<proteinExistence type="inferred from homology"/>
<gene>
    <name evidence="5" type="ORF">GCM10008939_15740</name>
</gene>
<dbReference type="EMBL" id="BMOE01000004">
    <property type="protein sequence ID" value="GGJ72218.1"/>
    <property type="molecule type" value="Genomic_DNA"/>
</dbReference>
<keyword evidence="2" id="KW-0560">Oxidoreductase</keyword>